<feature type="region of interest" description="Disordered" evidence="1">
    <location>
        <begin position="73"/>
        <end position="155"/>
    </location>
</feature>
<comment type="caution">
    <text evidence="2">The sequence shown here is derived from an EMBL/GenBank/DDBJ whole genome shotgun (WGS) entry which is preliminary data.</text>
</comment>
<dbReference type="Proteomes" id="UP000299084">
    <property type="component" value="Unassembled WGS sequence"/>
</dbReference>
<feature type="region of interest" description="Disordered" evidence="1">
    <location>
        <begin position="168"/>
        <end position="192"/>
    </location>
</feature>
<organism evidence="2 3">
    <name type="scientific">Camelus dromedarius</name>
    <name type="common">Dromedary</name>
    <name type="synonym">Arabian camel</name>
    <dbReference type="NCBI Taxonomy" id="9838"/>
    <lineage>
        <taxon>Eukaryota</taxon>
        <taxon>Metazoa</taxon>
        <taxon>Chordata</taxon>
        <taxon>Craniata</taxon>
        <taxon>Vertebrata</taxon>
        <taxon>Euteleostomi</taxon>
        <taxon>Mammalia</taxon>
        <taxon>Eutheria</taxon>
        <taxon>Laurasiatheria</taxon>
        <taxon>Artiodactyla</taxon>
        <taxon>Tylopoda</taxon>
        <taxon>Camelidae</taxon>
        <taxon>Camelus</taxon>
    </lineage>
</organism>
<dbReference type="EMBL" id="JWIN03000032">
    <property type="protein sequence ID" value="KAB1255545.1"/>
    <property type="molecule type" value="Genomic_DNA"/>
</dbReference>
<feature type="compositionally biased region" description="Low complexity" evidence="1">
    <location>
        <begin position="91"/>
        <end position="128"/>
    </location>
</feature>
<protein>
    <submittedName>
        <fullName evidence="2">Ataxin-2</fullName>
    </submittedName>
</protein>
<keyword evidence="3" id="KW-1185">Reference proteome</keyword>
<proteinExistence type="predicted"/>
<evidence type="ECO:0000313" key="2">
    <source>
        <dbReference type="EMBL" id="KAB1255545.1"/>
    </source>
</evidence>
<evidence type="ECO:0000256" key="1">
    <source>
        <dbReference type="SAM" id="MobiDB-lite"/>
    </source>
</evidence>
<sequence length="192" mass="20695">MRYILRTLSSLIATCGSICISVLSVLTGSSESILCFLILKLLFWEDMDKFMPDLPVLCQVSTGSLAQQYAHPNATLHPHTPHPQPSATPTGQQQSQHGGSHPAPSPVQHHQHQAAQALHLASPQQQSAIYHAGLAPTPPSMTPASNTQSPQNSFPAAQQTVFTIHPSHVQPAYTNPPHMAHVPQYKPTTNSS</sequence>
<gene>
    <name evidence="2" type="primary">Ataxin-2</name>
    <name evidence="2" type="ORF">Cadr_000028003</name>
</gene>
<name>A0A5N4C9F7_CAMDR</name>
<reference evidence="2 3" key="1">
    <citation type="journal article" date="2019" name="Mol. Ecol. Resour.">
        <title>Improving Illumina assemblies with Hi-C and long reads: an example with the North African dromedary.</title>
        <authorList>
            <person name="Elbers J.P."/>
            <person name="Rogers M.F."/>
            <person name="Perelman P.L."/>
            <person name="Proskuryakova A.A."/>
            <person name="Serdyukova N.A."/>
            <person name="Johnson W.E."/>
            <person name="Horin P."/>
            <person name="Corander J."/>
            <person name="Murphy D."/>
            <person name="Burger P.A."/>
        </authorList>
    </citation>
    <scope>NUCLEOTIDE SEQUENCE [LARGE SCALE GENOMIC DNA]</scope>
    <source>
        <strain evidence="2">Drom800</strain>
        <tissue evidence="2">Blood</tissue>
    </source>
</reference>
<evidence type="ECO:0000313" key="3">
    <source>
        <dbReference type="Proteomes" id="UP000299084"/>
    </source>
</evidence>
<accession>A0A5N4C9F7</accession>
<dbReference type="AlphaFoldDB" id="A0A5N4C9F7"/>
<feature type="compositionally biased region" description="Polar residues" evidence="1">
    <location>
        <begin position="142"/>
        <end position="155"/>
    </location>
</feature>